<name>A0A926NDP2_9BACI</name>
<feature type="domain" description="Gfo/Idh/MocA-like oxidoreductase N-terminal" evidence="2">
    <location>
        <begin position="4"/>
        <end position="131"/>
    </location>
</feature>
<dbReference type="RefSeq" id="WP_191156404.1">
    <property type="nucleotide sequence ID" value="NZ_JACXAI010000004.1"/>
</dbReference>
<evidence type="ECO:0000259" key="2">
    <source>
        <dbReference type="Pfam" id="PF01408"/>
    </source>
</evidence>
<keyword evidence="5" id="KW-1185">Reference proteome</keyword>
<dbReference type="InterPro" id="IPR055170">
    <property type="entry name" value="GFO_IDH_MocA-like_dom"/>
</dbReference>
<organism evidence="4 5">
    <name type="scientific">Metabacillus arenae</name>
    <dbReference type="NCBI Taxonomy" id="2771434"/>
    <lineage>
        <taxon>Bacteria</taxon>
        <taxon>Bacillati</taxon>
        <taxon>Bacillota</taxon>
        <taxon>Bacilli</taxon>
        <taxon>Bacillales</taxon>
        <taxon>Bacillaceae</taxon>
        <taxon>Metabacillus</taxon>
    </lineage>
</organism>
<dbReference type="Pfam" id="PF01408">
    <property type="entry name" value="GFO_IDH_MocA"/>
    <property type="match status" value="1"/>
</dbReference>
<accession>A0A926NDP2</accession>
<evidence type="ECO:0000313" key="4">
    <source>
        <dbReference type="EMBL" id="MBD1379599.1"/>
    </source>
</evidence>
<sequence>MMDVRIGLVGAGWMGKAHVSSFHQATMVFGSHYGKPVYEIIADVNKEVVEEAKNTLGFKRSTTNWLDVVTDVQVDVVDIATPNAFHYEVAKAALENGKHVYCEKPLTLTFEQSYELAELAKKKGVVNYVGYNNVVNPASAYIKGLIDSGKLGEIIRFNGTYDQDSLLNPDIPMSWRHINKYSGSGALGDLGSHLLSLSQYLMGDIKAVQATSKTFIKSRPKTIGSLEHGTVENEDVLISIAQYDSGAIGTISCSRVSAGRKNYLTYEIQGTKGSVYYSLEDMNEVHVYFTSDNPIDRGFRRVFLNEGHEGYSAFQPAAGIAIGYNDMKVMEAHKLLKAVTQSGSYTCDFAFAAKVDATVKALLESAKNNLWVNVMTEGGVKVGY</sequence>
<gene>
    <name evidence="4" type="ORF">IC621_05095</name>
</gene>
<dbReference type="AlphaFoldDB" id="A0A926NDP2"/>
<dbReference type="GO" id="GO:0000166">
    <property type="term" value="F:nucleotide binding"/>
    <property type="evidence" value="ECO:0007669"/>
    <property type="project" value="InterPro"/>
</dbReference>
<dbReference type="InterPro" id="IPR050463">
    <property type="entry name" value="Gfo/Idh/MocA_oxidrdct_glycsds"/>
</dbReference>
<evidence type="ECO:0000256" key="1">
    <source>
        <dbReference type="ARBA" id="ARBA00023002"/>
    </source>
</evidence>
<dbReference type="Gene3D" id="3.40.50.720">
    <property type="entry name" value="NAD(P)-binding Rossmann-like Domain"/>
    <property type="match status" value="1"/>
</dbReference>
<dbReference type="PANTHER" id="PTHR43818:SF11">
    <property type="entry name" value="BCDNA.GH03377"/>
    <property type="match status" value="1"/>
</dbReference>
<dbReference type="EMBL" id="JACXAI010000004">
    <property type="protein sequence ID" value="MBD1379599.1"/>
    <property type="molecule type" value="Genomic_DNA"/>
</dbReference>
<dbReference type="InterPro" id="IPR036291">
    <property type="entry name" value="NAD(P)-bd_dom_sf"/>
</dbReference>
<protein>
    <submittedName>
        <fullName evidence="4">Gfo/Idh/MocA family oxidoreductase</fullName>
    </submittedName>
</protein>
<dbReference type="Gene3D" id="3.30.360.10">
    <property type="entry name" value="Dihydrodipicolinate Reductase, domain 2"/>
    <property type="match status" value="1"/>
</dbReference>
<comment type="caution">
    <text evidence="4">The sequence shown here is derived from an EMBL/GenBank/DDBJ whole genome shotgun (WGS) entry which is preliminary data.</text>
</comment>
<dbReference type="Pfam" id="PF22725">
    <property type="entry name" value="GFO_IDH_MocA_C3"/>
    <property type="match status" value="1"/>
</dbReference>
<dbReference type="PANTHER" id="PTHR43818">
    <property type="entry name" value="BCDNA.GH03377"/>
    <property type="match status" value="1"/>
</dbReference>
<dbReference type="SUPFAM" id="SSF51735">
    <property type="entry name" value="NAD(P)-binding Rossmann-fold domains"/>
    <property type="match status" value="1"/>
</dbReference>
<proteinExistence type="predicted"/>
<dbReference type="Proteomes" id="UP000626844">
    <property type="component" value="Unassembled WGS sequence"/>
</dbReference>
<keyword evidence="1" id="KW-0560">Oxidoreductase</keyword>
<reference evidence="4" key="1">
    <citation type="submission" date="2020-09" db="EMBL/GenBank/DDBJ databases">
        <title>A novel bacterium of genus Bacillus, isolated from South China Sea.</title>
        <authorList>
            <person name="Huang H."/>
            <person name="Mo K."/>
            <person name="Hu Y."/>
        </authorList>
    </citation>
    <scope>NUCLEOTIDE SEQUENCE</scope>
    <source>
        <strain evidence="4">IB182487</strain>
    </source>
</reference>
<dbReference type="GO" id="GO:0016491">
    <property type="term" value="F:oxidoreductase activity"/>
    <property type="evidence" value="ECO:0007669"/>
    <property type="project" value="UniProtKB-KW"/>
</dbReference>
<dbReference type="InterPro" id="IPR000683">
    <property type="entry name" value="Gfo/Idh/MocA-like_OxRdtase_N"/>
</dbReference>
<dbReference type="SUPFAM" id="SSF55347">
    <property type="entry name" value="Glyceraldehyde-3-phosphate dehydrogenase-like, C-terminal domain"/>
    <property type="match status" value="1"/>
</dbReference>
<evidence type="ECO:0000313" key="5">
    <source>
        <dbReference type="Proteomes" id="UP000626844"/>
    </source>
</evidence>
<feature type="domain" description="GFO/IDH/MocA-like oxidoreductase" evidence="3">
    <location>
        <begin position="141"/>
        <end position="275"/>
    </location>
</feature>
<evidence type="ECO:0000259" key="3">
    <source>
        <dbReference type="Pfam" id="PF22725"/>
    </source>
</evidence>